<dbReference type="CDD" id="cd06588">
    <property type="entry name" value="PhnB_like"/>
    <property type="match status" value="1"/>
</dbReference>
<evidence type="ECO:0000259" key="1">
    <source>
        <dbReference type="Pfam" id="PF06983"/>
    </source>
</evidence>
<accession>A0A4V1M822</accession>
<dbReference type="PANTHER" id="PTHR33990:SF1">
    <property type="entry name" value="PROTEIN YJDN"/>
    <property type="match status" value="1"/>
</dbReference>
<sequence length="139" mass="15572">MPATLNPYLSFEGNCAEAMQFYQQCFGGELNIQKVKEAPIAAQMPPQIQEQVMHAQLNSGAIVIMGSDMNRTKLNNGNGTHLCVQCTSEEEAHRFFNHLAIDGSIIEPLARMFWGGLYGSLTDKYGKYWLFNFEESTQA</sequence>
<feature type="domain" description="PhnB-like" evidence="1">
    <location>
        <begin position="6"/>
        <end position="129"/>
    </location>
</feature>
<dbReference type="InterPro" id="IPR028973">
    <property type="entry name" value="PhnB-like"/>
</dbReference>
<protein>
    <submittedName>
        <fullName evidence="2">VOC family protein</fullName>
    </submittedName>
</protein>
<reference evidence="2 3" key="1">
    <citation type="submission" date="2019-01" db="EMBL/GenBank/DDBJ databases">
        <title>Lacibacter sp. strain TTM-7.</title>
        <authorList>
            <person name="Chen W.-M."/>
        </authorList>
    </citation>
    <scope>NUCLEOTIDE SEQUENCE [LARGE SCALE GENOMIC DNA]</scope>
    <source>
        <strain evidence="2 3">TTM-7</strain>
    </source>
</reference>
<dbReference type="InterPro" id="IPR029068">
    <property type="entry name" value="Glyas_Bleomycin-R_OHBP_Dase"/>
</dbReference>
<dbReference type="SUPFAM" id="SSF54593">
    <property type="entry name" value="Glyoxalase/Bleomycin resistance protein/Dihydroxybiphenyl dioxygenase"/>
    <property type="match status" value="1"/>
</dbReference>
<organism evidence="2 3">
    <name type="scientific">Lacibacter luteus</name>
    <dbReference type="NCBI Taxonomy" id="2508719"/>
    <lineage>
        <taxon>Bacteria</taxon>
        <taxon>Pseudomonadati</taxon>
        <taxon>Bacteroidota</taxon>
        <taxon>Chitinophagia</taxon>
        <taxon>Chitinophagales</taxon>
        <taxon>Chitinophagaceae</taxon>
        <taxon>Lacibacter</taxon>
    </lineage>
</organism>
<dbReference type="Proteomes" id="UP000290204">
    <property type="component" value="Unassembled WGS sequence"/>
</dbReference>
<dbReference type="OrthoDB" id="9795306at2"/>
<keyword evidence="3" id="KW-1185">Reference proteome</keyword>
<dbReference type="AlphaFoldDB" id="A0A4V1M822"/>
<gene>
    <name evidence="2" type="ORF">ESA94_04840</name>
</gene>
<comment type="caution">
    <text evidence="2">The sequence shown here is derived from an EMBL/GenBank/DDBJ whole genome shotgun (WGS) entry which is preliminary data.</text>
</comment>
<proteinExistence type="predicted"/>
<dbReference type="Pfam" id="PF06983">
    <property type="entry name" value="3-dmu-9_3-mt"/>
    <property type="match status" value="1"/>
</dbReference>
<evidence type="ECO:0000313" key="2">
    <source>
        <dbReference type="EMBL" id="RXK62342.1"/>
    </source>
</evidence>
<dbReference type="PANTHER" id="PTHR33990">
    <property type="entry name" value="PROTEIN YJDN-RELATED"/>
    <property type="match status" value="1"/>
</dbReference>
<dbReference type="Gene3D" id="3.10.180.10">
    <property type="entry name" value="2,3-Dihydroxybiphenyl 1,2-Dioxygenase, domain 1"/>
    <property type="match status" value="1"/>
</dbReference>
<name>A0A4V1M822_9BACT</name>
<dbReference type="EMBL" id="SDHW01000001">
    <property type="protein sequence ID" value="RXK62342.1"/>
    <property type="molecule type" value="Genomic_DNA"/>
</dbReference>
<evidence type="ECO:0000313" key="3">
    <source>
        <dbReference type="Proteomes" id="UP000290204"/>
    </source>
</evidence>
<dbReference type="RefSeq" id="WP_129129713.1">
    <property type="nucleotide sequence ID" value="NZ_SDHW01000001.1"/>
</dbReference>